<dbReference type="SMART" id="SM00028">
    <property type="entry name" value="TPR"/>
    <property type="match status" value="3"/>
</dbReference>
<sequence>MVKILPKMRVKKIRDQTAVMKRKSASCEDTLAVDDEHSEAVVRKMTRQDKLAAQKLHKERERTARAAATLDDKGNQLFERGHFDKAMACYSKALKMKRRTFNNMLEDAEDLTNSTKLSKSDSQVLVSMATSINNIGYLRQRSGEASASETMAAYQKSLRIKRRILGNDNLSVGKTLNNIGSVYYITRDFEGALDAYSEAMEIMVQNLGDSHPDIATVMSNIGDVHLANGKDENCLKYYRSALNIRYANFGKHDPRVVRLLEKIARIEIGDMMISQDDQSMMDKDWEDRSMASGMRPLQAEYQILNGELKADIEYLDALQERVSKNVVQEHAEVAMDMQDPPSVSSYDAIGDGSDLEYTDEEDLESLEDDYESDGAMIREARAPDDDETDFQPGAPCRKAAQEHVNSRLNNIRELRPTSKRKENHLNKSQANRRDTMSSGGSNEMYNHYYGQLNEDNNDNDNDKSSVSSTSSDDVFGQYYGQMQTSSSGLRAVDPNAAVASTSATIRKSKIGSERGNRRVIITS</sequence>
<organism evidence="5 6">
    <name type="scientific">Cylindrotheca closterium</name>
    <dbReference type="NCBI Taxonomy" id="2856"/>
    <lineage>
        <taxon>Eukaryota</taxon>
        <taxon>Sar</taxon>
        <taxon>Stramenopiles</taxon>
        <taxon>Ochrophyta</taxon>
        <taxon>Bacillariophyta</taxon>
        <taxon>Bacillariophyceae</taxon>
        <taxon>Bacillariophycidae</taxon>
        <taxon>Bacillariales</taxon>
        <taxon>Bacillariaceae</taxon>
        <taxon>Cylindrotheca</taxon>
    </lineage>
</organism>
<feature type="compositionally biased region" description="Acidic residues" evidence="4">
    <location>
        <begin position="353"/>
        <end position="363"/>
    </location>
</feature>
<keyword evidence="1" id="KW-0677">Repeat</keyword>
<dbReference type="Pfam" id="PF13424">
    <property type="entry name" value="TPR_12"/>
    <property type="match status" value="1"/>
</dbReference>
<evidence type="ECO:0000256" key="3">
    <source>
        <dbReference type="PROSITE-ProRule" id="PRU00339"/>
    </source>
</evidence>
<dbReference type="PANTHER" id="PTHR45641">
    <property type="entry name" value="TETRATRICOPEPTIDE REPEAT PROTEIN (AFU_ORTHOLOGUE AFUA_6G03870)"/>
    <property type="match status" value="1"/>
</dbReference>
<dbReference type="EMBL" id="CAKOGP040001112">
    <property type="protein sequence ID" value="CAJ1942110.1"/>
    <property type="molecule type" value="Genomic_DNA"/>
</dbReference>
<evidence type="ECO:0000256" key="2">
    <source>
        <dbReference type="ARBA" id="ARBA00022803"/>
    </source>
</evidence>
<feature type="repeat" description="TPR" evidence="3">
    <location>
        <begin position="67"/>
        <end position="100"/>
    </location>
</feature>
<dbReference type="PANTHER" id="PTHR45641:SF19">
    <property type="entry name" value="NEPHROCYSTIN-3"/>
    <property type="match status" value="1"/>
</dbReference>
<dbReference type="AlphaFoldDB" id="A0AAD2CYH3"/>
<feature type="region of interest" description="Disordered" evidence="4">
    <location>
        <begin position="338"/>
        <end position="363"/>
    </location>
</feature>
<dbReference type="SUPFAM" id="SSF48452">
    <property type="entry name" value="TPR-like"/>
    <property type="match status" value="1"/>
</dbReference>
<keyword evidence="6" id="KW-1185">Reference proteome</keyword>
<feature type="compositionally biased region" description="Low complexity" evidence="4">
    <location>
        <begin position="464"/>
        <end position="473"/>
    </location>
</feature>
<dbReference type="Proteomes" id="UP001295423">
    <property type="component" value="Unassembled WGS sequence"/>
</dbReference>
<keyword evidence="2 3" id="KW-0802">TPR repeat</keyword>
<name>A0AAD2CYH3_9STRA</name>
<evidence type="ECO:0000313" key="5">
    <source>
        <dbReference type="EMBL" id="CAJ1942110.1"/>
    </source>
</evidence>
<proteinExistence type="predicted"/>
<feature type="repeat" description="TPR" evidence="3">
    <location>
        <begin position="173"/>
        <end position="206"/>
    </location>
</feature>
<evidence type="ECO:0008006" key="7">
    <source>
        <dbReference type="Google" id="ProtNLM"/>
    </source>
</evidence>
<dbReference type="Gene3D" id="1.25.40.10">
    <property type="entry name" value="Tetratricopeptide repeat domain"/>
    <property type="match status" value="1"/>
</dbReference>
<protein>
    <recommendedName>
        <fullName evidence="7">Kinesin light chain</fullName>
    </recommendedName>
</protein>
<evidence type="ECO:0000256" key="1">
    <source>
        <dbReference type="ARBA" id="ARBA00022737"/>
    </source>
</evidence>
<feature type="region of interest" description="Disordered" evidence="4">
    <location>
        <begin position="408"/>
        <end position="474"/>
    </location>
</feature>
<accession>A0AAD2CYH3</accession>
<dbReference type="InterPro" id="IPR019734">
    <property type="entry name" value="TPR_rpt"/>
</dbReference>
<reference evidence="5" key="1">
    <citation type="submission" date="2023-08" db="EMBL/GenBank/DDBJ databases">
        <authorList>
            <person name="Audoor S."/>
            <person name="Bilcke G."/>
        </authorList>
    </citation>
    <scope>NUCLEOTIDE SEQUENCE</scope>
</reference>
<evidence type="ECO:0000256" key="4">
    <source>
        <dbReference type="SAM" id="MobiDB-lite"/>
    </source>
</evidence>
<gene>
    <name evidence="5" type="ORF">CYCCA115_LOCUS7783</name>
</gene>
<comment type="caution">
    <text evidence="5">The sequence shown here is derived from an EMBL/GenBank/DDBJ whole genome shotgun (WGS) entry which is preliminary data.</text>
</comment>
<dbReference type="PROSITE" id="PS50005">
    <property type="entry name" value="TPR"/>
    <property type="match status" value="2"/>
</dbReference>
<feature type="compositionally biased region" description="Basic and acidic residues" evidence="4">
    <location>
        <begin position="408"/>
        <end position="435"/>
    </location>
</feature>
<dbReference type="InterPro" id="IPR011990">
    <property type="entry name" value="TPR-like_helical_dom_sf"/>
</dbReference>
<evidence type="ECO:0000313" key="6">
    <source>
        <dbReference type="Proteomes" id="UP001295423"/>
    </source>
</evidence>